<evidence type="ECO:0000313" key="2">
    <source>
        <dbReference type="Proteomes" id="UP000693689"/>
    </source>
</evidence>
<proteinExistence type="predicted"/>
<keyword evidence="2" id="KW-1185">Reference proteome</keyword>
<reference evidence="1 2" key="1">
    <citation type="submission" date="2020-07" db="EMBL/GenBank/DDBJ databases">
        <title>Highly diverse flavobacterial phages as mortality factor during North Sea spring blooms.</title>
        <authorList>
            <person name="Bartlau N."/>
            <person name="Wichels A."/>
            <person name="Krohne G."/>
            <person name="Adriaenssens E.M."/>
            <person name="Heins A."/>
            <person name="Fuchs B.M."/>
            <person name="Amann R."/>
            <person name="Moraru C."/>
        </authorList>
    </citation>
    <scope>NUCLEOTIDE SEQUENCE [LARGE SCALE GENOMIC DNA]</scope>
</reference>
<organism evidence="1 2">
    <name type="scientific">Cellulophaga phage Nekkels_1</name>
    <dbReference type="NCBI Taxonomy" id="2745692"/>
    <lineage>
        <taxon>Viruses</taxon>
        <taxon>Duplodnaviria</taxon>
        <taxon>Heunggongvirae</taxon>
        <taxon>Uroviricota</taxon>
        <taxon>Caudoviricetes</taxon>
        <taxon>Assiduviridae</taxon>
        <taxon>Nekkelsvirus</taxon>
        <taxon>Nekkelsvirus Nekkels</taxon>
    </lineage>
</organism>
<gene>
    <name evidence="1" type="ORF">Nekkels1_13</name>
</gene>
<accession>A0A8E4UXE4</accession>
<protein>
    <submittedName>
        <fullName evidence="1">Uncharacterized protein</fullName>
    </submittedName>
</protein>
<name>A0A8E4UXE4_9CAUD</name>
<evidence type="ECO:0000313" key="1">
    <source>
        <dbReference type="EMBL" id="QQO97012.1"/>
    </source>
</evidence>
<sequence>MKLELKNLTPYLPFELKIKSGKNVVRELSEMSRAYDLPRKYTHLYNVINGIGHKPILRPIDTLKKEITHNGKTFIPLHELLKDNCFNLEKMTNERINEFEQTFMDAYTWSYKDVITLCSWHYDIFNLIEKGLAIDINTLND</sequence>
<dbReference type="Proteomes" id="UP000693689">
    <property type="component" value="Segment"/>
</dbReference>
<dbReference type="EMBL" id="MT732443">
    <property type="protein sequence ID" value="QQO97012.1"/>
    <property type="molecule type" value="Genomic_DNA"/>
</dbReference>